<keyword evidence="4" id="KW-0645">Protease</keyword>
<evidence type="ECO:0000256" key="1">
    <source>
        <dbReference type="ARBA" id="ARBA00007447"/>
    </source>
</evidence>
<evidence type="ECO:0000256" key="3">
    <source>
        <dbReference type="PIRSR" id="PIRSR601461-1"/>
    </source>
</evidence>
<evidence type="ECO:0000313" key="9">
    <source>
        <dbReference type="Proteomes" id="UP000053820"/>
    </source>
</evidence>
<name>A0A0C9WD22_9AGAM</name>
<dbReference type="CDD" id="cd05471">
    <property type="entry name" value="pepsin_like"/>
    <property type="match status" value="1"/>
</dbReference>
<feature type="active site" evidence="3">
    <location>
        <position position="87"/>
    </location>
</feature>
<evidence type="ECO:0000256" key="4">
    <source>
        <dbReference type="RuleBase" id="RU000454"/>
    </source>
</evidence>
<evidence type="ECO:0000259" key="7">
    <source>
        <dbReference type="PROSITE" id="PS51767"/>
    </source>
</evidence>
<accession>A0A0C9WD22</accession>
<keyword evidence="6" id="KW-0732">Signal</keyword>
<keyword evidence="4" id="KW-0378">Hydrolase</keyword>
<dbReference type="AlphaFoldDB" id="A0A0C9WD22"/>
<dbReference type="InterPro" id="IPR033121">
    <property type="entry name" value="PEPTIDASE_A1"/>
</dbReference>
<feature type="signal peptide" evidence="6">
    <location>
        <begin position="1"/>
        <end position="22"/>
    </location>
</feature>
<protein>
    <recommendedName>
        <fullName evidence="7">Peptidase A1 domain-containing protein</fullName>
    </recommendedName>
</protein>
<keyword evidence="9" id="KW-1185">Reference proteome</keyword>
<dbReference type="PROSITE" id="PS00141">
    <property type="entry name" value="ASP_PROTEASE"/>
    <property type="match status" value="1"/>
</dbReference>
<dbReference type="GO" id="GO:0004190">
    <property type="term" value="F:aspartic-type endopeptidase activity"/>
    <property type="evidence" value="ECO:0007669"/>
    <property type="project" value="UniProtKB-KW"/>
</dbReference>
<reference evidence="8 9" key="1">
    <citation type="submission" date="2014-04" db="EMBL/GenBank/DDBJ databases">
        <title>Evolutionary Origins and Diversification of the Mycorrhizal Mutualists.</title>
        <authorList>
            <consortium name="DOE Joint Genome Institute"/>
            <consortium name="Mycorrhizal Genomics Consortium"/>
            <person name="Kohler A."/>
            <person name="Kuo A."/>
            <person name="Nagy L.G."/>
            <person name="Floudas D."/>
            <person name="Copeland A."/>
            <person name="Barry K.W."/>
            <person name="Cichocki N."/>
            <person name="Veneault-Fourrey C."/>
            <person name="LaButti K."/>
            <person name="Lindquist E.A."/>
            <person name="Lipzen A."/>
            <person name="Lundell T."/>
            <person name="Morin E."/>
            <person name="Murat C."/>
            <person name="Riley R."/>
            <person name="Ohm R."/>
            <person name="Sun H."/>
            <person name="Tunlid A."/>
            <person name="Henrissat B."/>
            <person name="Grigoriev I.V."/>
            <person name="Hibbett D.S."/>
            <person name="Martin F."/>
        </authorList>
    </citation>
    <scope>NUCLEOTIDE SEQUENCE [LARGE SCALE GENOMIC DNA]</scope>
    <source>
        <strain evidence="8 9">MD-312</strain>
    </source>
</reference>
<feature type="compositionally biased region" description="Basic and acidic residues" evidence="5">
    <location>
        <begin position="429"/>
        <end position="447"/>
    </location>
</feature>
<dbReference type="Gene3D" id="2.40.70.10">
    <property type="entry name" value="Acid Proteases"/>
    <property type="match status" value="2"/>
</dbReference>
<dbReference type="Pfam" id="PF00026">
    <property type="entry name" value="Asp"/>
    <property type="match status" value="1"/>
</dbReference>
<dbReference type="Proteomes" id="UP000053820">
    <property type="component" value="Unassembled WGS sequence"/>
</dbReference>
<evidence type="ECO:0000256" key="6">
    <source>
        <dbReference type="SAM" id="SignalP"/>
    </source>
</evidence>
<dbReference type="PRINTS" id="PR00792">
    <property type="entry name" value="PEPSIN"/>
</dbReference>
<proteinExistence type="inferred from homology"/>
<dbReference type="SUPFAM" id="SSF50630">
    <property type="entry name" value="Acid proteases"/>
    <property type="match status" value="1"/>
</dbReference>
<dbReference type="InterPro" id="IPR021109">
    <property type="entry name" value="Peptidase_aspartic_dom_sf"/>
</dbReference>
<evidence type="ECO:0000256" key="5">
    <source>
        <dbReference type="SAM" id="MobiDB-lite"/>
    </source>
</evidence>
<feature type="region of interest" description="Disordered" evidence="5">
    <location>
        <begin position="413"/>
        <end position="447"/>
    </location>
</feature>
<feature type="domain" description="Peptidase A1" evidence="7">
    <location>
        <begin position="71"/>
        <end position="389"/>
    </location>
</feature>
<dbReference type="InterPro" id="IPR034164">
    <property type="entry name" value="Pepsin-like_dom"/>
</dbReference>
<dbReference type="PROSITE" id="PS51767">
    <property type="entry name" value="PEPTIDASE_A1"/>
    <property type="match status" value="1"/>
</dbReference>
<dbReference type="GO" id="GO:0006508">
    <property type="term" value="P:proteolysis"/>
    <property type="evidence" value="ECO:0007669"/>
    <property type="project" value="UniProtKB-KW"/>
</dbReference>
<dbReference type="PANTHER" id="PTHR47966">
    <property type="entry name" value="BETA-SITE APP-CLEAVING ENZYME, ISOFORM A-RELATED"/>
    <property type="match status" value="1"/>
</dbReference>
<evidence type="ECO:0000313" key="8">
    <source>
        <dbReference type="EMBL" id="KIJ62117.1"/>
    </source>
</evidence>
<evidence type="ECO:0000256" key="2">
    <source>
        <dbReference type="ARBA" id="ARBA00022750"/>
    </source>
</evidence>
<dbReference type="InterPro" id="IPR001969">
    <property type="entry name" value="Aspartic_peptidase_AS"/>
</dbReference>
<dbReference type="PANTHER" id="PTHR47966:SF51">
    <property type="entry name" value="BETA-SITE APP-CLEAVING ENZYME, ISOFORM A-RELATED"/>
    <property type="match status" value="1"/>
</dbReference>
<gene>
    <name evidence="8" type="ORF">HYDPIDRAFT_30669</name>
</gene>
<organism evidence="8 9">
    <name type="scientific">Hydnomerulius pinastri MD-312</name>
    <dbReference type="NCBI Taxonomy" id="994086"/>
    <lineage>
        <taxon>Eukaryota</taxon>
        <taxon>Fungi</taxon>
        <taxon>Dikarya</taxon>
        <taxon>Basidiomycota</taxon>
        <taxon>Agaricomycotina</taxon>
        <taxon>Agaricomycetes</taxon>
        <taxon>Agaricomycetidae</taxon>
        <taxon>Boletales</taxon>
        <taxon>Boletales incertae sedis</taxon>
        <taxon>Leucogyrophana</taxon>
    </lineage>
</organism>
<dbReference type="EMBL" id="KN839857">
    <property type="protein sequence ID" value="KIJ62117.1"/>
    <property type="molecule type" value="Genomic_DNA"/>
</dbReference>
<feature type="chain" id="PRO_5002222279" description="Peptidase A1 domain-containing protein" evidence="6">
    <location>
        <begin position="23"/>
        <end position="447"/>
    </location>
</feature>
<sequence>MFSSNFVALALALSNVLLASNALVIRRDDDNSDSSSFEGFAFQAQVTQKENKQGANNDSLMTITNESNMEYVGKVNVGGHDFTLTIDTGSSDLWVTNNQKAKITNTTSTNVNLTYGIGSADGNIAYAPVSFGGYRIDSQAFVNAQKVVDQDGQGILGLGFIGLSEIEQAAKDKKAQPVMANIFSQNPSTPMFIGLALERSQDGEDTAGGVISVGEYDPQFSKVSGSPKYPVQPTSTSRWTISMSGLSVNGNSFALKSSVQGTKKGEAIALIDSGTSLAYIPEEAVEAIYSPIDGAVHVKNKDQDSWFVPCMSQANVSFTFGSDSYPINPMELTTPVTITDGGKQYTVCLNAFRAPLNGKQVDMDFLLGDIFMRNVYSVFNFGNSTTPGDDTKTASIQFLSRTNKDQVYQNFEEHRKESLKAHPPQFDLTKLHTDGSSDDGGHLDPQL</sequence>
<dbReference type="OrthoDB" id="771136at2759"/>
<keyword evidence="2 4" id="KW-0064">Aspartyl protease</keyword>
<dbReference type="InterPro" id="IPR001461">
    <property type="entry name" value="Aspartic_peptidase_A1"/>
</dbReference>
<comment type="similarity">
    <text evidence="1 4">Belongs to the peptidase A1 family.</text>
</comment>
<feature type="active site" evidence="3">
    <location>
        <position position="272"/>
    </location>
</feature>
<dbReference type="HOGENOM" id="CLU_013253_8_3_1"/>